<accession>A0A402CQ72</accession>
<evidence type="ECO:0000313" key="2">
    <source>
        <dbReference type="EMBL" id="BDI32814.1"/>
    </source>
</evidence>
<dbReference type="GO" id="GO:0004190">
    <property type="term" value="F:aspartic-type endopeptidase activity"/>
    <property type="evidence" value="ECO:0007669"/>
    <property type="project" value="InterPro"/>
</dbReference>
<dbReference type="InterPro" id="IPR000045">
    <property type="entry name" value="Prepilin_IV_endopep_pep"/>
</dbReference>
<feature type="domain" description="Prepilin type IV endopeptidase peptidase" evidence="1">
    <location>
        <begin position="11"/>
        <end position="111"/>
    </location>
</feature>
<name>A0A402CQ72_9BACT</name>
<keyword evidence="3" id="KW-1185">Reference proteome</keyword>
<dbReference type="Proteomes" id="UP000287394">
    <property type="component" value="Chromosome"/>
</dbReference>
<dbReference type="EMBL" id="AP025739">
    <property type="protein sequence ID" value="BDI32814.1"/>
    <property type="molecule type" value="Genomic_DNA"/>
</dbReference>
<proteinExistence type="predicted"/>
<dbReference type="AlphaFoldDB" id="A0A402CQ72"/>
<dbReference type="Pfam" id="PF01478">
    <property type="entry name" value="Peptidase_A24"/>
    <property type="match status" value="1"/>
</dbReference>
<evidence type="ECO:0000313" key="3">
    <source>
        <dbReference type="Proteomes" id="UP000287394"/>
    </source>
</evidence>
<reference evidence="2 3" key="1">
    <citation type="journal article" date="2019" name="Int. J. Syst. Evol. Microbiol.">
        <title>Capsulimonas corticalis gen. nov., sp. nov., an aerobic capsulated bacterium, of a novel bacterial order, Capsulimonadales ord. nov., of the class Armatimonadia of the phylum Armatimonadetes.</title>
        <authorList>
            <person name="Li J."/>
            <person name="Kudo C."/>
            <person name="Tonouchi A."/>
        </authorList>
    </citation>
    <scope>NUCLEOTIDE SEQUENCE [LARGE SCALE GENOMIC DNA]</scope>
    <source>
        <strain evidence="2 3">AX-7</strain>
    </source>
</reference>
<protein>
    <submittedName>
        <fullName evidence="2">Type 4 prepilin peptidase 1</fullName>
    </submittedName>
</protein>
<dbReference type="KEGG" id="ccot:CCAX7_48650"/>
<sequence length="181" mass="19300">MLMMHDIVIPLLLSIVLLVAVITDLGKKKIYNWLTFPAIVMGIILNTVSHGWHGLSFAFCGMGIACLSLFITGGMKFGDMKLFMAVGAMTGPGFMLWALLCTFVISGVLGILYAWKKGVLGYTVKNTLTGLQLLLTLKSLQSLKAMSNASKAGYMAYAPSIALGVAAAAYLIKTGAVVKPF</sequence>
<dbReference type="OrthoDB" id="5508079at2"/>
<organism evidence="2 3">
    <name type="scientific">Capsulimonas corticalis</name>
    <dbReference type="NCBI Taxonomy" id="2219043"/>
    <lineage>
        <taxon>Bacteria</taxon>
        <taxon>Bacillati</taxon>
        <taxon>Armatimonadota</taxon>
        <taxon>Armatimonadia</taxon>
        <taxon>Capsulimonadales</taxon>
        <taxon>Capsulimonadaceae</taxon>
        <taxon>Capsulimonas</taxon>
    </lineage>
</organism>
<dbReference type="Gene3D" id="1.20.120.1220">
    <property type="match status" value="1"/>
</dbReference>
<dbReference type="GO" id="GO:0016020">
    <property type="term" value="C:membrane"/>
    <property type="evidence" value="ECO:0007669"/>
    <property type="project" value="InterPro"/>
</dbReference>
<gene>
    <name evidence="2" type="ORF">CCAX7_48650</name>
</gene>
<evidence type="ECO:0000259" key="1">
    <source>
        <dbReference type="Pfam" id="PF01478"/>
    </source>
</evidence>